<dbReference type="Pfam" id="PF04055">
    <property type="entry name" value="Radical_SAM"/>
    <property type="match status" value="1"/>
</dbReference>
<dbReference type="PANTHER" id="PTHR30544">
    <property type="entry name" value="23S RRNA METHYLTRANSFERASE"/>
    <property type="match status" value="1"/>
</dbReference>
<name>A0A8J4M579_9PROT</name>
<dbReference type="Gene3D" id="1.10.150.530">
    <property type="match status" value="1"/>
</dbReference>
<evidence type="ECO:0000256" key="9">
    <source>
        <dbReference type="ARBA" id="ARBA00022694"/>
    </source>
</evidence>
<dbReference type="GO" id="GO:0030488">
    <property type="term" value="P:tRNA methylation"/>
    <property type="evidence" value="ECO:0007669"/>
    <property type="project" value="UniProtKB-UniRule"/>
</dbReference>
<organism evidence="16">
    <name type="scientific">Acidicaldus sp</name>
    <dbReference type="NCBI Taxonomy" id="1872105"/>
    <lineage>
        <taxon>Bacteria</taxon>
        <taxon>Pseudomonadati</taxon>
        <taxon>Pseudomonadota</taxon>
        <taxon>Alphaproteobacteria</taxon>
        <taxon>Acetobacterales</taxon>
        <taxon>Acetobacteraceae</taxon>
        <taxon>Acidicaldus</taxon>
    </lineage>
</organism>
<dbReference type="InterPro" id="IPR040072">
    <property type="entry name" value="Methyltransferase_A"/>
</dbReference>
<dbReference type="SFLD" id="SFLDF00275">
    <property type="entry name" value="adenosine_C2_methyltransferase"/>
    <property type="match status" value="1"/>
</dbReference>
<dbReference type="NCBIfam" id="TIGR00048">
    <property type="entry name" value="rRNA_mod_RlmN"/>
    <property type="match status" value="1"/>
</dbReference>
<dbReference type="SFLD" id="SFLDS00029">
    <property type="entry name" value="Radical_SAM"/>
    <property type="match status" value="1"/>
</dbReference>
<dbReference type="HAMAP" id="MF_01849">
    <property type="entry name" value="RNA_methyltr_RlmN"/>
    <property type="match status" value="1"/>
</dbReference>
<dbReference type="SUPFAM" id="SSF102114">
    <property type="entry name" value="Radical SAM enzymes"/>
    <property type="match status" value="1"/>
</dbReference>
<dbReference type="GO" id="GO:0019843">
    <property type="term" value="F:rRNA binding"/>
    <property type="evidence" value="ECO:0007669"/>
    <property type="project" value="UniProtKB-UniRule"/>
</dbReference>
<evidence type="ECO:0000256" key="12">
    <source>
        <dbReference type="ARBA" id="ARBA00023014"/>
    </source>
</evidence>
<dbReference type="Gene3D" id="3.20.20.70">
    <property type="entry name" value="Aldolase class I"/>
    <property type="match status" value="1"/>
</dbReference>
<dbReference type="GO" id="GO:0005737">
    <property type="term" value="C:cytoplasm"/>
    <property type="evidence" value="ECO:0007669"/>
    <property type="project" value="UniProtKB-SubCell"/>
</dbReference>
<evidence type="ECO:0000256" key="14">
    <source>
        <dbReference type="HAMAP-Rule" id="MF_01849"/>
    </source>
</evidence>
<dbReference type="InterPro" id="IPR013785">
    <property type="entry name" value="Aldolase_TIM"/>
</dbReference>
<dbReference type="InterPro" id="IPR007197">
    <property type="entry name" value="rSAM"/>
</dbReference>
<comment type="caution">
    <text evidence="16">The sequence shown here is derived from an EMBL/GenBank/DDBJ whole genome shotgun (WGS) entry which is preliminary data.</text>
</comment>
<feature type="binding site" evidence="14">
    <location>
        <position position="231"/>
    </location>
    <ligand>
        <name>S-adenosyl-L-methionine</name>
        <dbReference type="ChEBI" id="CHEBI:59789"/>
    </ligand>
</feature>
<dbReference type="CDD" id="cd01335">
    <property type="entry name" value="Radical_SAM"/>
    <property type="match status" value="1"/>
</dbReference>
<accession>A0A8J4M579</accession>
<evidence type="ECO:0000256" key="4">
    <source>
        <dbReference type="ARBA" id="ARBA00022490"/>
    </source>
</evidence>
<feature type="active site" description="Proton acceptor" evidence="14">
    <location>
        <position position="120"/>
    </location>
</feature>
<reference evidence="16" key="1">
    <citation type="journal article" date="2020" name="mSystems">
        <title>Genome- and Community-Level Interaction Insights into Carbon Utilization and Element Cycling Functions of Hydrothermarchaeota in Hydrothermal Sediment.</title>
        <authorList>
            <person name="Zhou Z."/>
            <person name="Liu Y."/>
            <person name="Xu W."/>
            <person name="Pan J."/>
            <person name="Luo Z.H."/>
            <person name="Li M."/>
        </authorList>
    </citation>
    <scope>NUCLEOTIDE SEQUENCE</scope>
    <source>
        <strain evidence="16">SpSt-997</strain>
    </source>
</reference>
<keyword evidence="9 14" id="KW-0819">tRNA processing</keyword>
<dbReference type="GO" id="GO:0000049">
    <property type="term" value="F:tRNA binding"/>
    <property type="evidence" value="ECO:0007669"/>
    <property type="project" value="UniProtKB-UniRule"/>
</dbReference>
<comment type="similarity">
    <text evidence="2 14">Belongs to the radical SAM superfamily. RlmN family.</text>
</comment>
<comment type="catalytic activity">
    <reaction evidence="14">
        <text>adenosine(2503) in 23S rRNA + 2 reduced [2Fe-2S]-[ferredoxin] + 2 S-adenosyl-L-methionine = 2-methyladenosine(2503) in 23S rRNA + 5'-deoxyadenosine + L-methionine + 2 oxidized [2Fe-2S]-[ferredoxin] + S-adenosyl-L-homocysteine</text>
        <dbReference type="Rhea" id="RHEA:42916"/>
        <dbReference type="Rhea" id="RHEA-COMP:10000"/>
        <dbReference type="Rhea" id="RHEA-COMP:10001"/>
        <dbReference type="Rhea" id="RHEA-COMP:10152"/>
        <dbReference type="Rhea" id="RHEA-COMP:10282"/>
        <dbReference type="ChEBI" id="CHEBI:17319"/>
        <dbReference type="ChEBI" id="CHEBI:33737"/>
        <dbReference type="ChEBI" id="CHEBI:33738"/>
        <dbReference type="ChEBI" id="CHEBI:57844"/>
        <dbReference type="ChEBI" id="CHEBI:57856"/>
        <dbReference type="ChEBI" id="CHEBI:59789"/>
        <dbReference type="ChEBI" id="CHEBI:74411"/>
        <dbReference type="ChEBI" id="CHEBI:74497"/>
        <dbReference type="EC" id="2.1.1.192"/>
    </reaction>
</comment>
<dbReference type="EMBL" id="DTQM01000050">
    <property type="protein sequence ID" value="HGC42044.1"/>
    <property type="molecule type" value="Genomic_DNA"/>
</dbReference>
<keyword evidence="8 14" id="KW-0949">S-adenosyl-L-methionine</keyword>
<evidence type="ECO:0000256" key="1">
    <source>
        <dbReference type="ARBA" id="ARBA00004496"/>
    </source>
</evidence>
<feature type="binding site" evidence="14">
    <location>
        <begin position="199"/>
        <end position="200"/>
    </location>
    <ligand>
        <name>S-adenosyl-L-methionine</name>
        <dbReference type="ChEBI" id="CHEBI:59789"/>
    </ligand>
</feature>
<dbReference type="InterPro" id="IPR058240">
    <property type="entry name" value="rSAM_sf"/>
</dbReference>
<keyword evidence="13 14" id="KW-1015">Disulfide bond</keyword>
<evidence type="ECO:0000256" key="8">
    <source>
        <dbReference type="ARBA" id="ARBA00022691"/>
    </source>
</evidence>
<feature type="binding site" evidence="14">
    <location>
        <position position="330"/>
    </location>
    <ligand>
        <name>S-adenosyl-L-methionine</name>
        <dbReference type="ChEBI" id="CHEBI:59789"/>
    </ligand>
</feature>
<keyword evidence="6 14" id="KW-0489">Methyltransferase</keyword>
<dbReference type="InterPro" id="IPR027492">
    <property type="entry name" value="RNA_MTrfase_RlmN"/>
</dbReference>
<sequence>MSAALSDAERDRILAKAALFAPPPAELADGRRDLVGLSREELKAALAALGEPAFRVKQIWHWIYHQGVVDFAAMSSIARPLREKLARHFVISRPETALRQKSRDEAEKFLLRFRDGEQVETVYIPDVIEDRGAVCLSSQVGCTLSCRFCHTGTQRLTRNLGAAEILGQFMALRDVYGEWPSPKGETPRLLSTIVLMGMGEPLYNYENVARAMTIIMDNEGIALSRRRITLSTSGVVPMMDRAGAELGVNLAVSLHAVRDALRDELVPLNRKYPIAELIAACRRYPGASNARRITFEYVMLRGVNDSEADARELVRLIAGLPAKVNLIPFNPWPGSRFAPSTARAIARFAEIVMDAGYAAPVRTPRGRDILAACGQLRTMMAPNPA</sequence>
<evidence type="ECO:0000256" key="6">
    <source>
        <dbReference type="ARBA" id="ARBA00022603"/>
    </source>
</evidence>
<keyword evidence="10 14" id="KW-0479">Metal-binding</keyword>
<evidence type="ECO:0000256" key="7">
    <source>
        <dbReference type="ARBA" id="ARBA00022679"/>
    </source>
</evidence>
<dbReference type="GO" id="GO:0002935">
    <property type="term" value="F:tRNA (adenine(37)-C2)-methyltransferase activity"/>
    <property type="evidence" value="ECO:0007669"/>
    <property type="project" value="UniProtKB-UniRule"/>
</dbReference>
<feature type="binding site" evidence="14">
    <location>
        <position position="142"/>
    </location>
    <ligand>
        <name>[4Fe-4S] cluster</name>
        <dbReference type="ChEBI" id="CHEBI:49883"/>
        <note>4Fe-4S-S-AdoMet</note>
    </ligand>
</feature>
<feature type="binding site" evidence="14">
    <location>
        <position position="146"/>
    </location>
    <ligand>
        <name>[4Fe-4S] cluster</name>
        <dbReference type="ChEBI" id="CHEBI:49883"/>
        <note>4Fe-4S-S-AdoMet</note>
    </ligand>
</feature>
<dbReference type="PROSITE" id="PS51918">
    <property type="entry name" value="RADICAL_SAM"/>
    <property type="match status" value="1"/>
</dbReference>
<keyword evidence="11 14" id="KW-0408">Iron</keyword>
<evidence type="ECO:0000256" key="3">
    <source>
        <dbReference type="ARBA" id="ARBA00022485"/>
    </source>
</evidence>
<evidence type="ECO:0000256" key="10">
    <source>
        <dbReference type="ARBA" id="ARBA00022723"/>
    </source>
</evidence>
<keyword evidence="4 14" id="KW-0963">Cytoplasm</keyword>
<dbReference type="GO" id="GO:0070475">
    <property type="term" value="P:rRNA base methylation"/>
    <property type="evidence" value="ECO:0007669"/>
    <property type="project" value="UniProtKB-UniRule"/>
</dbReference>
<protein>
    <recommendedName>
        <fullName evidence="14">Dual-specificity RNA methyltransferase RlmN</fullName>
        <ecNumber evidence="14">2.1.1.192</ecNumber>
    </recommendedName>
    <alternativeName>
        <fullName evidence="14">23S rRNA (adenine(2503)-C(2))-methyltransferase</fullName>
    </alternativeName>
    <alternativeName>
        <fullName evidence="14">23S rRNA m2A2503 methyltransferase</fullName>
    </alternativeName>
    <alternativeName>
        <fullName evidence="14">Ribosomal RNA large subunit methyltransferase N</fullName>
    </alternativeName>
    <alternativeName>
        <fullName evidence="14">tRNA (adenine(37)-C(2))-methyltransferase</fullName>
    </alternativeName>
    <alternativeName>
        <fullName evidence="14">tRNA m2A37 methyltransferase</fullName>
    </alternativeName>
</protein>
<proteinExistence type="inferred from homology"/>
<dbReference type="InterPro" id="IPR004383">
    <property type="entry name" value="rRNA_lsu_MTrfase_RlmN/Cfr"/>
</dbReference>
<dbReference type="GO" id="GO:0046872">
    <property type="term" value="F:metal ion binding"/>
    <property type="evidence" value="ECO:0007669"/>
    <property type="project" value="UniProtKB-KW"/>
</dbReference>
<comment type="caution">
    <text evidence="14">Lacks conserved residue(s) required for the propagation of feature annotation.</text>
</comment>
<evidence type="ECO:0000256" key="11">
    <source>
        <dbReference type="ARBA" id="ARBA00023004"/>
    </source>
</evidence>
<evidence type="ECO:0000259" key="15">
    <source>
        <dbReference type="PROSITE" id="PS51918"/>
    </source>
</evidence>
<feature type="binding site" evidence="14">
    <location>
        <position position="149"/>
    </location>
    <ligand>
        <name>[4Fe-4S] cluster</name>
        <dbReference type="ChEBI" id="CHEBI:49883"/>
        <note>4Fe-4S-S-AdoMet</note>
    </ligand>
</feature>
<evidence type="ECO:0000256" key="13">
    <source>
        <dbReference type="ARBA" id="ARBA00023157"/>
    </source>
</evidence>
<dbReference type="GO" id="GO:0051539">
    <property type="term" value="F:4 iron, 4 sulfur cluster binding"/>
    <property type="evidence" value="ECO:0007669"/>
    <property type="project" value="UniProtKB-UniRule"/>
</dbReference>
<comment type="catalytic activity">
    <reaction evidence="14">
        <text>adenosine(37) in tRNA + 2 reduced [2Fe-2S]-[ferredoxin] + 2 S-adenosyl-L-methionine = 2-methyladenosine(37) in tRNA + 5'-deoxyadenosine + L-methionine + 2 oxidized [2Fe-2S]-[ferredoxin] + S-adenosyl-L-homocysteine</text>
        <dbReference type="Rhea" id="RHEA:43332"/>
        <dbReference type="Rhea" id="RHEA-COMP:10000"/>
        <dbReference type="Rhea" id="RHEA-COMP:10001"/>
        <dbReference type="Rhea" id="RHEA-COMP:10162"/>
        <dbReference type="Rhea" id="RHEA-COMP:10485"/>
        <dbReference type="ChEBI" id="CHEBI:17319"/>
        <dbReference type="ChEBI" id="CHEBI:33737"/>
        <dbReference type="ChEBI" id="CHEBI:33738"/>
        <dbReference type="ChEBI" id="CHEBI:57844"/>
        <dbReference type="ChEBI" id="CHEBI:57856"/>
        <dbReference type="ChEBI" id="CHEBI:59789"/>
        <dbReference type="ChEBI" id="CHEBI:74411"/>
        <dbReference type="ChEBI" id="CHEBI:74497"/>
        <dbReference type="EC" id="2.1.1.192"/>
    </reaction>
</comment>
<dbReference type="EC" id="2.1.1.192" evidence="14"/>
<keyword evidence="5 14" id="KW-0698">rRNA processing</keyword>
<dbReference type="AlphaFoldDB" id="A0A8J4M579"/>
<comment type="cofactor">
    <cofactor evidence="14">
        <name>[4Fe-4S] cluster</name>
        <dbReference type="ChEBI" id="CHEBI:49883"/>
    </cofactor>
    <text evidence="14">Binds 1 [4Fe-4S] cluster. The cluster is coordinated with 3 cysteines and an exchangeable S-adenosyl-L-methionine.</text>
</comment>
<dbReference type="Pfam" id="PF21016">
    <property type="entry name" value="RlmN_N"/>
    <property type="match status" value="1"/>
</dbReference>
<evidence type="ECO:0000256" key="5">
    <source>
        <dbReference type="ARBA" id="ARBA00022552"/>
    </source>
</evidence>
<comment type="miscellaneous">
    <text evidence="14">Reaction proceeds by a ping-pong mechanism involving intermediate methylation of a conserved cysteine residue.</text>
</comment>
<dbReference type="SFLD" id="SFLDG01062">
    <property type="entry name" value="methyltransferase_(Class_A)"/>
    <property type="match status" value="1"/>
</dbReference>
<evidence type="ECO:0000313" key="16">
    <source>
        <dbReference type="EMBL" id="HGC42044.1"/>
    </source>
</evidence>
<keyword evidence="7 14" id="KW-0808">Transferase</keyword>
<comment type="function">
    <text evidence="14">Specifically methylates position 2 of adenine 2503 in 23S rRNA and position 2 of adenine 37 in tRNAs. m2A2503 modification seems to play a crucial role in the proofreading step occurring at the peptidyl transferase center and thus would serve to optimize ribosomal fidelity.</text>
</comment>
<dbReference type="PIRSF" id="PIRSF006004">
    <property type="entry name" value="CHP00048"/>
    <property type="match status" value="1"/>
</dbReference>
<keyword evidence="3 14" id="KW-0004">4Fe-4S</keyword>
<evidence type="ECO:0000256" key="2">
    <source>
        <dbReference type="ARBA" id="ARBA00007544"/>
    </source>
</evidence>
<feature type="active site" description="S-methylcysteine intermediate" evidence="14">
    <location>
        <position position="373"/>
    </location>
</feature>
<feature type="domain" description="Radical SAM core" evidence="15">
    <location>
        <begin position="128"/>
        <end position="370"/>
    </location>
</feature>
<gene>
    <name evidence="14 16" type="primary">rlmN</name>
    <name evidence="16" type="ORF">ENY07_02310</name>
</gene>
<dbReference type="InterPro" id="IPR048641">
    <property type="entry name" value="RlmN_N"/>
</dbReference>
<dbReference type="GO" id="GO:0070040">
    <property type="term" value="F:rRNA (adenine(2503)-C2-)-methyltransferase activity"/>
    <property type="evidence" value="ECO:0007669"/>
    <property type="project" value="UniProtKB-UniRule"/>
</dbReference>
<keyword evidence="12 14" id="KW-0411">Iron-sulfur</keyword>
<dbReference type="PANTHER" id="PTHR30544:SF5">
    <property type="entry name" value="RADICAL SAM CORE DOMAIN-CONTAINING PROTEIN"/>
    <property type="match status" value="1"/>
</dbReference>
<feature type="binding site" evidence="14">
    <location>
        <begin position="253"/>
        <end position="255"/>
    </location>
    <ligand>
        <name>S-adenosyl-L-methionine</name>
        <dbReference type="ChEBI" id="CHEBI:59789"/>
    </ligand>
</feature>
<comment type="subcellular location">
    <subcellularLocation>
        <location evidence="1 14">Cytoplasm</location>
    </subcellularLocation>
</comment>